<gene>
    <name evidence="5" type="ORF">ELY38_01395</name>
</gene>
<dbReference type="OrthoDB" id="9801656at2"/>
<evidence type="ECO:0000256" key="3">
    <source>
        <dbReference type="ARBA" id="ARBA00038502"/>
    </source>
</evidence>
<evidence type="ECO:0000259" key="4">
    <source>
        <dbReference type="PROSITE" id="PS51186"/>
    </source>
</evidence>
<comment type="caution">
    <text evidence="5">The sequence shown here is derived from an EMBL/GenBank/DDBJ whole genome shotgun (WGS) entry which is preliminary data.</text>
</comment>
<accession>A0A433KXN2</accession>
<dbReference type="SUPFAM" id="SSF55729">
    <property type="entry name" value="Acyl-CoA N-acyltransferases (Nat)"/>
    <property type="match status" value="1"/>
</dbReference>
<feature type="domain" description="N-acetyltransferase" evidence="4">
    <location>
        <begin position="15"/>
        <end position="186"/>
    </location>
</feature>
<dbReference type="PROSITE" id="PS51186">
    <property type="entry name" value="GNAT"/>
    <property type="match status" value="1"/>
</dbReference>
<keyword evidence="6" id="KW-1185">Reference proteome</keyword>
<organism evidence="5 6">
    <name type="scientific">Vreelandella nanhaiensis</name>
    <dbReference type="NCBI Taxonomy" id="1258546"/>
    <lineage>
        <taxon>Bacteria</taxon>
        <taxon>Pseudomonadati</taxon>
        <taxon>Pseudomonadota</taxon>
        <taxon>Gammaproteobacteria</taxon>
        <taxon>Oceanospirillales</taxon>
        <taxon>Halomonadaceae</taxon>
        <taxon>Vreelandella</taxon>
    </lineage>
</organism>
<evidence type="ECO:0000313" key="5">
    <source>
        <dbReference type="EMBL" id="RUR34283.1"/>
    </source>
</evidence>
<dbReference type="PANTHER" id="PTHR43792">
    <property type="entry name" value="GNAT FAMILY, PUTATIVE (AFU_ORTHOLOGUE AFUA_3G00765)-RELATED-RELATED"/>
    <property type="match status" value="1"/>
</dbReference>
<evidence type="ECO:0000313" key="6">
    <source>
        <dbReference type="Proteomes" id="UP000287023"/>
    </source>
</evidence>
<dbReference type="InterPro" id="IPR016181">
    <property type="entry name" value="Acyl_CoA_acyltransferase"/>
</dbReference>
<comment type="similarity">
    <text evidence="3">Belongs to the acetyltransferase family. RimJ subfamily.</text>
</comment>
<proteinExistence type="inferred from homology"/>
<sequence>MYPQRDVRVRHARDLAFSLLTPEDAFELLAFEIAERAWFEQHIEARREQFYTPHGMSQHIIECLALNAQGRMSPLLIRHKGVIIGRANLHDIDQNSARVGYRLAENACGQGIAHKALNHLMKEARCIYGLDTLTATVSVDNKASQRVLEKAKFTVVDKLPTYSQVVDQRLGCVVYQCALREKVECP</sequence>
<dbReference type="Pfam" id="PF13302">
    <property type="entry name" value="Acetyltransf_3"/>
    <property type="match status" value="1"/>
</dbReference>
<dbReference type="RefSeq" id="WP_127059735.1">
    <property type="nucleotide sequence ID" value="NZ_RZHF01000004.1"/>
</dbReference>
<name>A0A433KXN2_9GAMM</name>
<evidence type="ECO:0000256" key="2">
    <source>
        <dbReference type="ARBA" id="ARBA00023315"/>
    </source>
</evidence>
<dbReference type="InterPro" id="IPR000182">
    <property type="entry name" value="GNAT_dom"/>
</dbReference>
<dbReference type="EMBL" id="RZHF01000004">
    <property type="protein sequence ID" value="RUR34283.1"/>
    <property type="molecule type" value="Genomic_DNA"/>
</dbReference>
<dbReference type="Proteomes" id="UP000287023">
    <property type="component" value="Unassembled WGS sequence"/>
</dbReference>
<keyword evidence="1 5" id="KW-0808">Transferase</keyword>
<dbReference type="PANTHER" id="PTHR43792:SF8">
    <property type="entry name" value="[RIBOSOMAL PROTEIN US5]-ALANINE N-ACETYLTRANSFERASE"/>
    <property type="match status" value="1"/>
</dbReference>
<dbReference type="Gene3D" id="3.40.630.30">
    <property type="match status" value="1"/>
</dbReference>
<protein>
    <submittedName>
        <fullName evidence="5">N-acetyltransferase</fullName>
    </submittedName>
</protein>
<evidence type="ECO:0000256" key="1">
    <source>
        <dbReference type="ARBA" id="ARBA00022679"/>
    </source>
</evidence>
<reference evidence="5 6" key="1">
    <citation type="submission" date="2018-12" db="EMBL/GenBank/DDBJ databases">
        <title>three novel Halomonas strain isolated from plants.</title>
        <authorList>
            <person name="Sun C."/>
        </authorList>
    </citation>
    <scope>NUCLEOTIDE SEQUENCE [LARGE SCALE GENOMIC DNA]</scope>
    <source>
        <strain evidence="5 6">JCM 18142</strain>
    </source>
</reference>
<dbReference type="InterPro" id="IPR051531">
    <property type="entry name" value="N-acetyltransferase"/>
</dbReference>
<dbReference type="GO" id="GO:0008999">
    <property type="term" value="F:protein-N-terminal-alanine acetyltransferase activity"/>
    <property type="evidence" value="ECO:0007669"/>
    <property type="project" value="TreeGrafter"/>
</dbReference>
<keyword evidence="2" id="KW-0012">Acyltransferase</keyword>
<dbReference type="GO" id="GO:0005737">
    <property type="term" value="C:cytoplasm"/>
    <property type="evidence" value="ECO:0007669"/>
    <property type="project" value="TreeGrafter"/>
</dbReference>
<dbReference type="AlphaFoldDB" id="A0A433KXN2"/>